<dbReference type="NCBIfam" id="TIGR04325">
    <property type="entry name" value="MTase_LIC12133"/>
    <property type="match status" value="1"/>
</dbReference>
<accession>A0A097ES73</accession>
<dbReference type="Proteomes" id="UP000035800">
    <property type="component" value="Chromosome I"/>
</dbReference>
<name>A0A097ES73_9LEPT</name>
<reference evidence="1 2" key="2">
    <citation type="journal article" date="2014" name="Emerg. Microbes Infect.">
        <title>Potential impact on kidney infection: a whole-genome analysis of Leptospira santarosai serovar Shermani.</title>
        <authorList>
            <person name="Chou L.F."/>
            <person name="Chen T.W."/>
            <person name="Ko Y.C."/>
            <person name="Pan M.J."/>
            <person name="Tian Y.C."/>
            <person name="Chiu C.H."/>
            <person name="Tang P."/>
            <person name="Hung C.C."/>
            <person name="Yang C.W."/>
        </authorList>
    </citation>
    <scope>NUCLEOTIDE SEQUENCE</scope>
    <source>
        <strain evidence="1 2">LT 821</strain>
    </source>
</reference>
<evidence type="ECO:0000313" key="1">
    <source>
        <dbReference type="EMBL" id="AIT10756.1"/>
    </source>
</evidence>
<sequence>MEYSGFYLLFDNFYMNSNLRNYLKKTAYKLSPPFFWDVIQFIRTRIYKRIKFGKKIPSLNYGFNGLHKTWDEAATLCGSYDSEQIIEKCTRSLLKVKQGEAIYERDSVLFDKVQYSWPLVAGLLYSATKCDLSLNVLDFGGSLGSSYYQNRSFLYGIRNLSWNIVEQSNFVQVGKKYFEDDTLSFYDSIESCVNDKDRKINVFLASSSFPYIKDPFALIKKIINYDFPYIIIDRTYFIDLPNSIVSAQCVPPEIYDASYPAWFFNWEEFVSLFRVKYDLVADFDSYLHATDVLEGIPTQEMGMIFEFRKSL</sequence>
<keyword evidence="1" id="KW-0808">Transferase</keyword>
<dbReference type="AlphaFoldDB" id="A0A097ES73"/>
<evidence type="ECO:0000313" key="2">
    <source>
        <dbReference type="Proteomes" id="UP000035800"/>
    </source>
</evidence>
<dbReference type="InterPro" id="IPR027612">
    <property type="entry name" value="Put_MTase_LIC12133"/>
</dbReference>
<protein>
    <submittedName>
        <fullName evidence="1">Methyltransferase</fullName>
    </submittedName>
</protein>
<gene>
    <name evidence="1" type="ORF">LSS_22120</name>
</gene>
<dbReference type="EMBL" id="CP006694">
    <property type="protein sequence ID" value="AIT10756.1"/>
    <property type="molecule type" value="Genomic_DNA"/>
</dbReference>
<organism evidence="1 2">
    <name type="scientific">Leptospira santarosai serovar Shermani str. LT 821</name>
    <dbReference type="NCBI Taxonomy" id="758847"/>
    <lineage>
        <taxon>Bacteria</taxon>
        <taxon>Pseudomonadati</taxon>
        <taxon>Spirochaetota</taxon>
        <taxon>Spirochaetia</taxon>
        <taxon>Leptospirales</taxon>
        <taxon>Leptospiraceae</taxon>
        <taxon>Leptospira</taxon>
    </lineage>
</organism>
<dbReference type="GO" id="GO:0032259">
    <property type="term" value="P:methylation"/>
    <property type="evidence" value="ECO:0007669"/>
    <property type="project" value="UniProtKB-KW"/>
</dbReference>
<keyword evidence="1" id="KW-0489">Methyltransferase</keyword>
<proteinExistence type="predicted"/>
<dbReference type="GO" id="GO:0008168">
    <property type="term" value="F:methyltransferase activity"/>
    <property type="evidence" value="ECO:0007669"/>
    <property type="project" value="UniProtKB-KW"/>
</dbReference>
<dbReference type="STRING" id="758847.LSS_22120"/>
<reference evidence="1 2" key="1">
    <citation type="journal article" date="2012" name="Gene">
        <title>Sequence of Leptospira santarosai serovar Shermani genome and prediction of virulence-associated genes.</title>
        <authorList>
            <person name="Chou L.F."/>
            <person name="Chen Y.T."/>
            <person name="Lu C.W."/>
            <person name="Ko Y.C."/>
            <person name="Tang C.Y."/>
            <person name="Pan M.J."/>
            <person name="Tian Y.C."/>
            <person name="Chiu C.H."/>
            <person name="Hung C.C."/>
            <person name="Yang C.W."/>
        </authorList>
    </citation>
    <scope>NUCLEOTIDE SEQUENCE [LARGE SCALE GENOMIC DNA]</scope>
    <source>
        <strain evidence="1">LT 821</strain>
    </source>
</reference>
<dbReference type="KEGG" id="lst:LSS_22120"/>